<evidence type="ECO:0000259" key="5">
    <source>
        <dbReference type="Pfam" id="PF00501"/>
    </source>
</evidence>
<evidence type="ECO:0000313" key="7">
    <source>
        <dbReference type="EMBL" id="GLK78864.1"/>
    </source>
</evidence>
<dbReference type="AlphaFoldDB" id="A0A9W6N565"/>
<comment type="similarity">
    <text evidence="1">Belongs to the ATP-dependent AMP-binding enzyme family.</text>
</comment>
<dbReference type="GO" id="GO:0006637">
    <property type="term" value="P:acyl-CoA metabolic process"/>
    <property type="evidence" value="ECO:0007669"/>
    <property type="project" value="TreeGrafter"/>
</dbReference>
<evidence type="ECO:0000313" key="8">
    <source>
        <dbReference type="Proteomes" id="UP001143309"/>
    </source>
</evidence>
<organism evidence="7 8">
    <name type="scientific">Methylopila turkensis</name>
    <dbReference type="NCBI Taxonomy" id="1437816"/>
    <lineage>
        <taxon>Bacteria</taxon>
        <taxon>Pseudomonadati</taxon>
        <taxon>Pseudomonadota</taxon>
        <taxon>Alphaproteobacteria</taxon>
        <taxon>Hyphomicrobiales</taxon>
        <taxon>Methylopilaceae</taxon>
        <taxon>Methylopila</taxon>
    </lineage>
</organism>
<dbReference type="GO" id="GO:0004321">
    <property type="term" value="F:fatty-acyl-CoA synthase activity"/>
    <property type="evidence" value="ECO:0007669"/>
    <property type="project" value="TreeGrafter"/>
</dbReference>
<dbReference type="PANTHER" id="PTHR43605">
    <property type="entry name" value="ACYL-COENZYME A SYNTHETASE"/>
    <property type="match status" value="1"/>
</dbReference>
<dbReference type="Gene3D" id="3.30.300.30">
    <property type="match status" value="1"/>
</dbReference>
<dbReference type="GO" id="GO:0016405">
    <property type="term" value="F:CoA-ligase activity"/>
    <property type="evidence" value="ECO:0007669"/>
    <property type="project" value="UniProtKB-ARBA"/>
</dbReference>
<evidence type="ECO:0000256" key="3">
    <source>
        <dbReference type="ARBA" id="ARBA00022741"/>
    </source>
</evidence>
<dbReference type="Gene3D" id="3.40.50.12780">
    <property type="entry name" value="N-terminal domain of ligase-like"/>
    <property type="match status" value="1"/>
</dbReference>
<dbReference type="InterPro" id="IPR042099">
    <property type="entry name" value="ANL_N_sf"/>
</dbReference>
<feature type="domain" description="AMP-binding enzyme C-terminal" evidence="6">
    <location>
        <begin position="449"/>
        <end position="527"/>
    </location>
</feature>
<dbReference type="GO" id="GO:0015645">
    <property type="term" value="F:fatty acid ligase activity"/>
    <property type="evidence" value="ECO:0007669"/>
    <property type="project" value="TreeGrafter"/>
</dbReference>
<dbReference type="PROSITE" id="PS00455">
    <property type="entry name" value="AMP_BINDING"/>
    <property type="match status" value="1"/>
</dbReference>
<dbReference type="InterPro" id="IPR045851">
    <property type="entry name" value="AMP-bd_C_sf"/>
</dbReference>
<keyword evidence="4" id="KW-0067">ATP-binding</keyword>
<dbReference type="InterPro" id="IPR020845">
    <property type="entry name" value="AMP-binding_CS"/>
</dbReference>
<reference evidence="7" key="1">
    <citation type="journal article" date="2014" name="Int. J. Syst. Evol. Microbiol.">
        <title>Complete genome sequence of Corynebacterium casei LMG S-19264T (=DSM 44701T), isolated from a smear-ripened cheese.</title>
        <authorList>
            <consortium name="US DOE Joint Genome Institute (JGI-PGF)"/>
            <person name="Walter F."/>
            <person name="Albersmeier A."/>
            <person name="Kalinowski J."/>
            <person name="Ruckert C."/>
        </authorList>
    </citation>
    <scope>NUCLEOTIDE SEQUENCE</scope>
    <source>
        <strain evidence="7">VKM B-2748</strain>
    </source>
</reference>
<sequence length="537" mass="57579">MLPEIRDHARLSANFRWRLPERFSIAEAICDRFARLEPDRPAILLKRPGAALDVTTYGELRRQSLALAAALAKRGVGRGDRIAVLLPQGPEAIVAHVAASRLGAVAMPLALAFGPDALSYRLADSGTRAIVTTAAGLAKLREIAEPLPALEVVVSVDGADGDALDYAALTTTGESPPELALGPDDPALMIYTSGTTGPPKGALHGGRVLIGHLPGFRLTHDFLPRPDDRAWTPADWAWAGGLLNLAMPALHYGVPLVAQPTTKFDPEAAFALMDEAKLRNVFVPPTALRLMSAVERPRERHRFALRSAVSAGEQLGEATFLWAKEALGLTVNEVYGQTECNYVLSSAAALGVSKPGAIGKATPGAEVALFAADGRRCGPGEPGEIRVRQPHPVTFLEYWGKPQATADKFDGEWLLTGDQAVMDEDGYVRFVGREDDVITSSGYRIGPGEIEDCLSRHPAVALAAVVGKPDAVRTSIVKAFVQLKPGVEGGPALVDEIKAFVRARLSSHEYPREVVFVPELPLTTTGKVIRRLLRERE</sequence>
<dbReference type="InterPro" id="IPR025110">
    <property type="entry name" value="AMP-bd_C"/>
</dbReference>
<dbReference type="InterPro" id="IPR000873">
    <property type="entry name" value="AMP-dep_synth/lig_dom"/>
</dbReference>
<keyword evidence="2" id="KW-0436">Ligase</keyword>
<evidence type="ECO:0000256" key="2">
    <source>
        <dbReference type="ARBA" id="ARBA00022598"/>
    </source>
</evidence>
<dbReference type="EMBL" id="BSFL01000001">
    <property type="protein sequence ID" value="GLK78864.1"/>
    <property type="molecule type" value="Genomic_DNA"/>
</dbReference>
<dbReference type="Proteomes" id="UP001143309">
    <property type="component" value="Unassembled WGS sequence"/>
</dbReference>
<feature type="domain" description="AMP-dependent synthetase/ligase" evidence="5">
    <location>
        <begin position="32"/>
        <end position="399"/>
    </location>
</feature>
<evidence type="ECO:0000256" key="4">
    <source>
        <dbReference type="ARBA" id="ARBA00022840"/>
    </source>
</evidence>
<dbReference type="GO" id="GO:0005524">
    <property type="term" value="F:ATP binding"/>
    <property type="evidence" value="ECO:0007669"/>
    <property type="project" value="UniProtKB-KW"/>
</dbReference>
<dbReference type="Pfam" id="PF00501">
    <property type="entry name" value="AMP-binding"/>
    <property type="match status" value="1"/>
</dbReference>
<dbReference type="GO" id="GO:0006633">
    <property type="term" value="P:fatty acid biosynthetic process"/>
    <property type="evidence" value="ECO:0007669"/>
    <property type="project" value="TreeGrafter"/>
</dbReference>
<evidence type="ECO:0000259" key="6">
    <source>
        <dbReference type="Pfam" id="PF13193"/>
    </source>
</evidence>
<keyword evidence="8" id="KW-1185">Reference proteome</keyword>
<keyword evidence="3" id="KW-0547">Nucleotide-binding</keyword>
<dbReference type="InterPro" id="IPR051087">
    <property type="entry name" value="Mitochondrial_ACSM"/>
</dbReference>
<accession>A0A9W6N565</accession>
<dbReference type="Pfam" id="PF13193">
    <property type="entry name" value="AMP-binding_C"/>
    <property type="match status" value="1"/>
</dbReference>
<dbReference type="RefSeq" id="WP_271200056.1">
    <property type="nucleotide sequence ID" value="NZ_BSFL01000001.1"/>
</dbReference>
<name>A0A9W6N565_9HYPH</name>
<dbReference type="PANTHER" id="PTHR43605:SF10">
    <property type="entry name" value="ACYL-COA SYNTHETASE MEDIUM CHAIN FAMILY MEMBER 3"/>
    <property type="match status" value="1"/>
</dbReference>
<proteinExistence type="inferred from homology"/>
<comment type="caution">
    <text evidence="7">The sequence shown here is derived from an EMBL/GenBank/DDBJ whole genome shotgun (WGS) entry which is preliminary data.</text>
</comment>
<protein>
    <submittedName>
        <fullName evidence="7">Acetyl-CoA synthetase</fullName>
    </submittedName>
</protein>
<gene>
    <name evidence="7" type="ORF">GCM10008174_06050</name>
</gene>
<reference evidence="7" key="2">
    <citation type="submission" date="2023-01" db="EMBL/GenBank/DDBJ databases">
        <authorList>
            <person name="Sun Q."/>
            <person name="Evtushenko L."/>
        </authorList>
    </citation>
    <scope>NUCLEOTIDE SEQUENCE</scope>
    <source>
        <strain evidence="7">VKM B-2748</strain>
    </source>
</reference>
<evidence type="ECO:0000256" key="1">
    <source>
        <dbReference type="ARBA" id="ARBA00006432"/>
    </source>
</evidence>
<dbReference type="SUPFAM" id="SSF56801">
    <property type="entry name" value="Acetyl-CoA synthetase-like"/>
    <property type="match status" value="1"/>
</dbReference>